<dbReference type="InterPro" id="IPR006311">
    <property type="entry name" value="TAT_signal"/>
</dbReference>
<organism evidence="3 4">
    <name type="scientific">Streptomyces hydrogenans</name>
    <dbReference type="NCBI Taxonomy" id="1873719"/>
    <lineage>
        <taxon>Bacteria</taxon>
        <taxon>Bacillati</taxon>
        <taxon>Actinomycetota</taxon>
        <taxon>Actinomycetes</taxon>
        <taxon>Kitasatosporales</taxon>
        <taxon>Streptomycetaceae</taxon>
        <taxon>Streptomyces</taxon>
    </lineage>
</organism>
<protein>
    <recommendedName>
        <fullName evidence="5">VCBS repeat-containing protein</fullName>
    </recommendedName>
</protein>
<keyword evidence="2" id="KW-0732">Signal</keyword>
<evidence type="ECO:0000313" key="3">
    <source>
        <dbReference type="EMBL" id="GHI26301.1"/>
    </source>
</evidence>
<feature type="chain" id="PRO_5045160290" description="VCBS repeat-containing protein" evidence="2">
    <location>
        <begin position="30"/>
        <end position="985"/>
    </location>
</feature>
<name>A0ABQ3PMP5_9ACTN</name>
<evidence type="ECO:0000313" key="4">
    <source>
        <dbReference type="Proteomes" id="UP001052739"/>
    </source>
</evidence>
<dbReference type="SUPFAM" id="SSF50998">
    <property type="entry name" value="Quinoprotein alcohol dehydrogenase-like"/>
    <property type="match status" value="1"/>
</dbReference>
<dbReference type="Gene3D" id="2.130.10.10">
    <property type="entry name" value="YVTN repeat-like/Quinoprotein amine dehydrogenase"/>
    <property type="match status" value="1"/>
</dbReference>
<comment type="caution">
    <text evidence="3">The sequence shown here is derived from an EMBL/GenBank/DDBJ whole genome shotgun (WGS) entry which is preliminary data.</text>
</comment>
<sequence length="985" mass="102043">MSSIDRRGLRLASALVAAGLALGAVPAVAQADDSGLLTLTDTQAATLAGRFQPDVDGDGTTAAAGVDALDTARAAREAAESADTADAATTGTESGTAASGTLKMTNRSAVEGVQGAARTIAVGGAAGDYFTVHALGVVQRMSADGRQLWKRDSGSLHTDWQVTPTPRGAKEPYPAAIVMGFNAVSPFSASSDDGYATGDLTGDGVDDLVFTAKVGVQPYRPFTSPGSTLPNGTFVTVLDGSTGRTLWSKLYAGAYNVELVGKTLVVADSAYYNLNSPAGSKTTLNGIRFSYADGRLTPADTWTYDAGTYTGVSWGSLEPIGDGLVAASWNQALRYAPDRTPSGHTLVIDTADGSLRWETSGRNYVRQLRLDPARDRIVALEQSDYNEGMSYQIASYDPADGTRTTLTTRVNALATALEIGDIQGDARPEYTVAEATVGTAGPFVDSSSIRALDGDDASPLWARTVKPSENSGADVSTPWQLKAVDGRIVASYLDDRDSTLAANRGGAHYARLAVLAGKNGAVKWEKRGIVASQIGAQAYKKGGGWRLRTVDTHQNVHVYHLANGKEESVTPMQGPVSSGVALDLTGDRKQDVVVGGVSRGLFAYDGPSMAAGTPKRLWTAVLPGRVDQIVKADTTGDGRDELIVAADTAAAVVDAATGKVLTVIDGGGEYVRNVVASDLDGDGAAEVAVATDKVRAYEGTGALKWEWAAPAEIGTPAFADLSASEGKVYAQYQTRGLNPGNTAGVPVGGVALDGTDGSVTWSFTQKAPATGTTGAVLGIPLRAGTFAAPGIPYADGHAVVFTYVIRGDSTQLPPNQLANMVQIRNSRTGAVLHESQAGGYATLANWYTAPEGLIGSSLVALRTYSGDPAAYQQVLTLGEIRSSALVTGPDGRRLVVAGGDTFASVYDASLLTSGARYPAAVASYDALGAREFLTADLEGDGREEAVLLNLDVYGADRSAELVGNTAAVGTYTAIRSMITLTIDKV</sequence>
<accession>A0ABQ3PMP5</accession>
<dbReference type="PROSITE" id="PS51318">
    <property type="entry name" value="TAT"/>
    <property type="match status" value="1"/>
</dbReference>
<dbReference type="RefSeq" id="WP_190222184.1">
    <property type="nucleotide sequence ID" value="NZ_BNBS01000010.1"/>
</dbReference>
<dbReference type="InterPro" id="IPR015943">
    <property type="entry name" value="WD40/YVTN_repeat-like_dom_sf"/>
</dbReference>
<keyword evidence="4" id="KW-1185">Reference proteome</keyword>
<feature type="signal peptide" evidence="2">
    <location>
        <begin position="1"/>
        <end position="29"/>
    </location>
</feature>
<feature type="compositionally biased region" description="Low complexity" evidence="1">
    <location>
        <begin position="81"/>
        <end position="101"/>
    </location>
</feature>
<feature type="region of interest" description="Disordered" evidence="1">
    <location>
        <begin position="74"/>
        <end position="103"/>
    </location>
</feature>
<dbReference type="EMBL" id="BNDW01000102">
    <property type="protein sequence ID" value="GHI26301.1"/>
    <property type="molecule type" value="Genomic_DNA"/>
</dbReference>
<proteinExistence type="predicted"/>
<evidence type="ECO:0008006" key="5">
    <source>
        <dbReference type="Google" id="ProtNLM"/>
    </source>
</evidence>
<reference evidence="3" key="1">
    <citation type="submission" date="2024-05" db="EMBL/GenBank/DDBJ databases">
        <title>Whole genome shotgun sequence of Streptomyces hydrogenans NBRC 13475.</title>
        <authorList>
            <person name="Komaki H."/>
            <person name="Tamura T."/>
        </authorList>
    </citation>
    <scope>NUCLEOTIDE SEQUENCE</scope>
    <source>
        <strain evidence="3">NBRC 13475</strain>
    </source>
</reference>
<dbReference type="Proteomes" id="UP001052739">
    <property type="component" value="Unassembled WGS sequence"/>
</dbReference>
<evidence type="ECO:0000256" key="2">
    <source>
        <dbReference type="SAM" id="SignalP"/>
    </source>
</evidence>
<gene>
    <name evidence="3" type="ORF">Shyd_76720</name>
</gene>
<evidence type="ECO:0000256" key="1">
    <source>
        <dbReference type="SAM" id="MobiDB-lite"/>
    </source>
</evidence>
<dbReference type="InterPro" id="IPR011047">
    <property type="entry name" value="Quinoprotein_ADH-like_sf"/>
</dbReference>